<dbReference type="InterPro" id="IPR025241">
    <property type="entry name" value="DUF4190"/>
</dbReference>
<evidence type="ECO:0000259" key="2">
    <source>
        <dbReference type="Pfam" id="PF13828"/>
    </source>
</evidence>
<evidence type="ECO:0000313" key="3">
    <source>
        <dbReference type="EMBL" id="PJJ77491.1"/>
    </source>
</evidence>
<keyword evidence="1" id="KW-0812">Transmembrane</keyword>
<feature type="transmembrane region" description="Helical" evidence="1">
    <location>
        <begin position="49"/>
        <end position="75"/>
    </location>
</feature>
<reference evidence="3 4" key="1">
    <citation type="submission" date="2017-11" db="EMBL/GenBank/DDBJ databases">
        <title>Genomic Encyclopedia of Archaeal and Bacterial Type Strains, Phase II (KMG-II): From Individual Species to Whole Genera.</title>
        <authorList>
            <person name="Goeker M."/>
        </authorList>
    </citation>
    <scope>NUCLEOTIDE SEQUENCE [LARGE SCALE GENOMIC DNA]</scope>
    <source>
        <strain evidence="3 4">DSM 25478</strain>
    </source>
</reference>
<sequence>MTEKTPETPVDAPYSGTYAPQPVWDAQRGVWVQPAVAYAPPRPTSAASIWSLVLSLLWFAGVGSVAAVILGLIGLNDAKKGKGGQGMAIAGIVIGILGAIAGFFVVWMWIGLFALGASTSY</sequence>
<gene>
    <name evidence="3" type="ORF">CLV28_0710</name>
</gene>
<accession>A0A2M9CZX1</accession>
<organism evidence="3 4">
    <name type="scientific">Sediminihabitans luteus</name>
    <dbReference type="NCBI Taxonomy" id="1138585"/>
    <lineage>
        <taxon>Bacteria</taxon>
        <taxon>Bacillati</taxon>
        <taxon>Actinomycetota</taxon>
        <taxon>Actinomycetes</taxon>
        <taxon>Micrococcales</taxon>
        <taxon>Cellulomonadaceae</taxon>
        <taxon>Sediminihabitans</taxon>
    </lineage>
</organism>
<keyword evidence="1" id="KW-0472">Membrane</keyword>
<dbReference type="Proteomes" id="UP000231693">
    <property type="component" value="Unassembled WGS sequence"/>
</dbReference>
<keyword evidence="4" id="KW-1185">Reference proteome</keyword>
<comment type="caution">
    <text evidence="3">The sequence shown here is derived from an EMBL/GenBank/DDBJ whole genome shotgun (WGS) entry which is preliminary data.</text>
</comment>
<dbReference type="Pfam" id="PF13828">
    <property type="entry name" value="DUF4190"/>
    <property type="match status" value="1"/>
</dbReference>
<evidence type="ECO:0000256" key="1">
    <source>
        <dbReference type="SAM" id="Phobius"/>
    </source>
</evidence>
<evidence type="ECO:0000313" key="4">
    <source>
        <dbReference type="Proteomes" id="UP000231693"/>
    </source>
</evidence>
<keyword evidence="1" id="KW-1133">Transmembrane helix</keyword>
<name>A0A2M9CZX1_9CELL</name>
<feature type="transmembrane region" description="Helical" evidence="1">
    <location>
        <begin position="87"/>
        <end position="110"/>
    </location>
</feature>
<proteinExistence type="predicted"/>
<dbReference type="AlphaFoldDB" id="A0A2M9CZX1"/>
<dbReference type="EMBL" id="PGFE01000001">
    <property type="protein sequence ID" value="PJJ77491.1"/>
    <property type="molecule type" value="Genomic_DNA"/>
</dbReference>
<protein>
    <submittedName>
        <fullName evidence="3">Uncharacterized protein DUF4190</fullName>
    </submittedName>
</protein>
<dbReference type="RefSeq" id="WP_100421865.1">
    <property type="nucleotide sequence ID" value="NZ_BOOX01000003.1"/>
</dbReference>
<feature type="domain" description="DUF4190" evidence="2">
    <location>
        <begin position="48"/>
        <end position="101"/>
    </location>
</feature>